<dbReference type="AlphaFoldDB" id="A0A382NFI2"/>
<sequence length="29" mass="2896">MNLGGNRALEVFDGDAVSSVGQELSGTDG</sequence>
<protein>
    <submittedName>
        <fullName evidence="1">Uncharacterized protein</fullName>
    </submittedName>
</protein>
<dbReference type="EMBL" id="UINC01099227">
    <property type="protein sequence ID" value="SVC58331.1"/>
    <property type="molecule type" value="Genomic_DNA"/>
</dbReference>
<accession>A0A382NFI2</accession>
<organism evidence="1">
    <name type="scientific">marine metagenome</name>
    <dbReference type="NCBI Taxonomy" id="408172"/>
    <lineage>
        <taxon>unclassified sequences</taxon>
        <taxon>metagenomes</taxon>
        <taxon>ecological metagenomes</taxon>
    </lineage>
</organism>
<feature type="non-terminal residue" evidence="1">
    <location>
        <position position="29"/>
    </location>
</feature>
<name>A0A382NFI2_9ZZZZ</name>
<reference evidence="1" key="1">
    <citation type="submission" date="2018-05" db="EMBL/GenBank/DDBJ databases">
        <authorList>
            <person name="Lanie J.A."/>
            <person name="Ng W.-L."/>
            <person name="Kazmierczak K.M."/>
            <person name="Andrzejewski T.M."/>
            <person name="Davidsen T.M."/>
            <person name="Wayne K.J."/>
            <person name="Tettelin H."/>
            <person name="Glass J.I."/>
            <person name="Rusch D."/>
            <person name="Podicherti R."/>
            <person name="Tsui H.-C.T."/>
            <person name="Winkler M.E."/>
        </authorList>
    </citation>
    <scope>NUCLEOTIDE SEQUENCE</scope>
</reference>
<proteinExistence type="predicted"/>
<gene>
    <name evidence="1" type="ORF">METZ01_LOCUS311185</name>
</gene>
<evidence type="ECO:0000313" key="1">
    <source>
        <dbReference type="EMBL" id="SVC58331.1"/>
    </source>
</evidence>